<dbReference type="GO" id="GO:0032259">
    <property type="term" value="P:methylation"/>
    <property type="evidence" value="ECO:0007669"/>
    <property type="project" value="UniProtKB-KW"/>
</dbReference>
<evidence type="ECO:0000256" key="1">
    <source>
        <dbReference type="ARBA" id="ARBA00022603"/>
    </source>
</evidence>
<dbReference type="PANTHER" id="PTHR46402">
    <property type="entry name" value="SET AND MYND DOMAIN-CONTAINING PROTEIN 5"/>
    <property type="match status" value="1"/>
</dbReference>
<evidence type="ECO:0000256" key="2">
    <source>
        <dbReference type="ARBA" id="ARBA00022679"/>
    </source>
</evidence>
<reference evidence="9" key="1">
    <citation type="submission" date="2023-10" db="EMBL/GenBank/DDBJ databases">
        <authorList>
            <person name="Guldener U."/>
        </authorList>
    </citation>
    <scope>NUCLEOTIDE SEQUENCE</scope>
    <source>
        <strain evidence="9">Mp4</strain>
    </source>
</reference>
<comment type="caution">
    <text evidence="9">The sequence shown here is derived from an EMBL/GenBank/DDBJ whole genome shotgun (WGS) entry which is preliminary data.</text>
</comment>
<dbReference type="InterPro" id="IPR046341">
    <property type="entry name" value="SET_dom_sf"/>
</dbReference>
<dbReference type="CDD" id="cd20071">
    <property type="entry name" value="SET_SMYD"/>
    <property type="match status" value="1"/>
</dbReference>
<protein>
    <recommendedName>
        <fullName evidence="5">Histone-lysine N-methyltransferase SET5</fullName>
    </recommendedName>
    <alternativeName>
        <fullName evidence="4">SET domain-containing protein 5</fullName>
    </alternativeName>
</protein>
<dbReference type="PROSITE" id="PS50280">
    <property type="entry name" value="SET"/>
    <property type="match status" value="1"/>
</dbReference>
<comment type="catalytic activity">
    <reaction evidence="6">
        <text>L-lysyl-[histone] + S-adenosyl-L-methionine = N(6)-methyl-L-lysyl-[histone] + S-adenosyl-L-homocysteine + H(+)</text>
        <dbReference type="Rhea" id="RHEA:10024"/>
        <dbReference type="Rhea" id="RHEA-COMP:9845"/>
        <dbReference type="Rhea" id="RHEA-COMP:9846"/>
        <dbReference type="ChEBI" id="CHEBI:15378"/>
        <dbReference type="ChEBI" id="CHEBI:29969"/>
        <dbReference type="ChEBI" id="CHEBI:57856"/>
        <dbReference type="ChEBI" id="CHEBI:59789"/>
        <dbReference type="ChEBI" id="CHEBI:61929"/>
    </reaction>
    <physiologicalReaction direction="left-to-right" evidence="6">
        <dbReference type="Rhea" id="RHEA:10025"/>
    </physiologicalReaction>
</comment>
<sequence length="539" mass="59174">MVVPSEAQIVDAVKTHLKISSADDPDFARLLATLELENDWTDVSAKKFQSILTKNNILSPPSTSSTTTAAAASNSGGGGSKKKNKSKTSAGVPKSFIDDSISIPAGIRGVYFDSVKGKGLVSTRKFTTGELLFTEQAYIATPPPEALDQVCSGELCAQCFLPVSSAPVQLAIKNCKTCKYRFCTSACHQTAMATHHGLLCTGGPNGQAVKQLMQVISGSKWQSLHCVARSLARLLMSLTPYYNNIINRSASNKSNNVGAGRRKCDESNAEDMVKEFGDFETIFSRLSSFATVSELERRTRNPGWTTEKESFTTLLNTAHEALRAALDPYHPSRTISKDLTNHNTTITSSTSSPFVVDHDLIYKVKSRKSQIKDLFDPNTFLKLIGKANINMEKFGGLYSLHSFLNHSCSPNVEIRHVPNRGILSSMQVAALALREIEKGEELVISYIDLKNNSNLGRRQLLLYRDYCFGPCICNRCTNQLEKIGLQYNSQKLGVKAFLQDVANKSATTVLETNNLDNLNDNNHGKHQNLEEELRASLGF</sequence>
<dbReference type="SMART" id="SM00317">
    <property type="entry name" value="SET"/>
    <property type="match status" value="1"/>
</dbReference>
<evidence type="ECO:0000256" key="3">
    <source>
        <dbReference type="ARBA" id="ARBA00022691"/>
    </source>
</evidence>
<dbReference type="EMBL" id="OAPG01000001">
    <property type="protein sequence ID" value="SNX82143.1"/>
    <property type="molecule type" value="Genomic_DNA"/>
</dbReference>
<keyword evidence="10" id="KW-1185">Reference proteome</keyword>
<dbReference type="Gene3D" id="2.170.270.10">
    <property type="entry name" value="SET domain"/>
    <property type="match status" value="1"/>
</dbReference>
<evidence type="ECO:0000256" key="4">
    <source>
        <dbReference type="ARBA" id="ARBA00042380"/>
    </source>
</evidence>
<feature type="domain" description="SET" evidence="8">
    <location>
        <begin position="105"/>
        <end position="447"/>
    </location>
</feature>
<feature type="compositionally biased region" description="Low complexity" evidence="7">
    <location>
        <begin position="62"/>
        <end position="74"/>
    </location>
</feature>
<dbReference type="GO" id="GO:0042799">
    <property type="term" value="F:histone H4K20 methyltransferase activity"/>
    <property type="evidence" value="ECO:0007669"/>
    <property type="project" value="TreeGrafter"/>
</dbReference>
<evidence type="ECO:0000256" key="6">
    <source>
        <dbReference type="ARBA" id="ARBA00048619"/>
    </source>
</evidence>
<evidence type="ECO:0000313" key="10">
    <source>
        <dbReference type="Proteomes" id="UP001294444"/>
    </source>
</evidence>
<dbReference type="Proteomes" id="UP001294444">
    <property type="component" value="Unassembled WGS sequence"/>
</dbReference>
<accession>A0AAJ4XHA8</accession>
<dbReference type="Pfam" id="PF00856">
    <property type="entry name" value="SET"/>
    <property type="match status" value="1"/>
</dbReference>
<dbReference type="AlphaFoldDB" id="A0AAJ4XHA8"/>
<dbReference type="GO" id="GO:0045814">
    <property type="term" value="P:negative regulation of gene expression, epigenetic"/>
    <property type="evidence" value="ECO:0007669"/>
    <property type="project" value="TreeGrafter"/>
</dbReference>
<feature type="region of interest" description="Disordered" evidence="7">
    <location>
        <begin position="59"/>
        <end position="91"/>
    </location>
</feature>
<proteinExistence type="predicted"/>
<evidence type="ECO:0000256" key="7">
    <source>
        <dbReference type="SAM" id="MobiDB-lite"/>
    </source>
</evidence>
<name>A0AAJ4XHA8_9BASI</name>
<organism evidence="9 10">
    <name type="scientific">Melanopsichium pennsylvanicum</name>
    <dbReference type="NCBI Taxonomy" id="63383"/>
    <lineage>
        <taxon>Eukaryota</taxon>
        <taxon>Fungi</taxon>
        <taxon>Dikarya</taxon>
        <taxon>Basidiomycota</taxon>
        <taxon>Ustilaginomycotina</taxon>
        <taxon>Ustilaginomycetes</taxon>
        <taxon>Ustilaginales</taxon>
        <taxon>Ustilaginaceae</taxon>
        <taxon>Melanopsichium</taxon>
    </lineage>
</organism>
<gene>
    <name evidence="9" type="ORF">MEPE_00849</name>
</gene>
<keyword evidence="3" id="KW-0949">S-adenosyl-L-methionine</keyword>
<evidence type="ECO:0000313" key="9">
    <source>
        <dbReference type="EMBL" id="SNX82143.1"/>
    </source>
</evidence>
<dbReference type="InterPro" id="IPR001214">
    <property type="entry name" value="SET_dom"/>
</dbReference>
<evidence type="ECO:0000259" key="8">
    <source>
        <dbReference type="PROSITE" id="PS50280"/>
    </source>
</evidence>
<dbReference type="SUPFAM" id="SSF82199">
    <property type="entry name" value="SET domain"/>
    <property type="match status" value="1"/>
</dbReference>
<keyword evidence="1 9" id="KW-0489">Methyltransferase</keyword>
<dbReference type="PANTHER" id="PTHR46402:SF2">
    <property type="entry name" value="HISTONE-LYSINE N-TRIMETHYLTRANSFERASE SMYD5"/>
    <property type="match status" value="1"/>
</dbReference>
<evidence type="ECO:0000256" key="5">
    <source>
        <dbReference type="ARBA" id="ARBA00044528"/>
    </source>
</evidence>
<keyword evidence="2" id="KW-0808">Transferase</keyword>